<proteinExistence type="predicted"/>
<organism evidence="2 3">
    <name type="scientific">Dorcoceras hygrometricum</name>
    <dbReference type="NCBI Taxonomy" id="472368"/>
    <lineage>
        <taxon>Eukaryota</taxon>
        <taxon>Viridiplantae</taxon>
        <taxon>Streptophyta</taxon>
        <taxon>Embryophyta</taxon>
        <taxon>Tracheophyta</taxon>
        <taxon>Spermatophyta</taxon>
        <taxon>Magnoliopsida</taxon>
        <taxon>eudicotyledons</taxon>
        <taxon>Gunneridae</taxon>
        <taxon>Pentapetalae</taxon>
        <taxon>asterids</taxon>
        <taxon>lamiids</taxon>
        <taxon>Lamiales</taxon>
        <taxon>Gesneriaceae</taxon>
        <taxon>Didymocarpoideae</taxon>
        <taxon>Trichosporeae</taxon>
        <taxon>Loxocarpinae</taxon>
        <taxon>Dorcoceras</taxon>
    </lineage>
</organism>
<keyword evidence="3" id="KW-1185">Reference proteome</keyword>
<feature type="region of interest" description="Disordered" evidence="1">
    <location>
        <begin position="51"/>
        <end position="101"/>
    </location>
</feature>
<evidence type="ECO:0000313" key="3">
    <source>
        <dbReference type="Proteomes" id="UP000250235"/>
    </source>
</evidence>
<reference evidence="2 3" key="1">
    <citation type="journal article" date="2015" name="Proc. Natl. Acad. Sci. U.S.A.">
        <title>The resurrection genome of Boea hygrometrica: A blueprint for survival of dehydration.</title>
        <authorList>
            <person name="Xiao L."/>
            <person name="Yang G."/>
            <person name="Zhang L."/>
            <person name="Yang X."/>
            <person name="Zhao S."/>
            <person name="Ji Z."/>
            <person name="Zhou Q."/>
            <person name="Hu M."/>
            <person name="Wang Y."/>
            <person name="Chen M."/>
            <person name="Xu Y."/>
            <person name="Jin H."/>
            <person name="Xiao X."/>
            <person name="Hu G."/>
            <person name="Bao F."/>
            <person name="Hu Y."/>
            <person name="Wan P."/>
            <person name="Li L."/>
            <person name="Deng X."/>
            <person name="Kuang T."/>
            <person name="Xiang C."/>
            <person name="Zhu J.K."/>
            <person name="Oliver M.J."/>
            <person name="He Y."/>
        </authorList>
    </citation>
    <scope>NUCLEOTIDE SEQUENCE [LARGE SCALE GENOMIC DNA]</scope>
    <source>
        <strain evidence="3">cv. XS01</strain>
    </source>
</reference>
<sequence>MTSTVTSSFSRKQPAESFISSCYLELAFAKRCRLNKLERQRFAFAISSEAQKTMRRHAENQQKKRGAKREATSYGEASSRKPLFISRELQFNQQKQFEDKR</sequence>
<dbReference type="Proteomes" id="UP000250235">
    <property type="component" value="Unassembled WGS sequence"/>
</dbReference>
<dbReference type="EMBL" id="KQ994483">
    <property type="protein sequence ID" value="KZV48142.1"/>
    <property type="molecule type" value="Genomic_DNA"/>
</dbReference>
<accession>A0A2Z7CM34</accession>
<dbReference type="AlphaFoldDB" id="A0A2Z7CM34"/>
<evidence type="ECO:0000313" key="2">
    <source>
        <dbReference type="EMBL" id="KZV48142.1"/>
    </source>
</evidence>
<name>A0A2Z7CM34_9LAMI</name>
<gene>
    <name evidence="2" type="ORF">F511_25038</name>
</gene>
<evidence type="ECO:0000256" key="1">
    <source>
        <dbReference type="SAM" id="MobiDB-lite"/>
    </source>
</evidence>
<protein>
    <submittedName>
        <fullName evidence="2">MFS transporter, SP family, sugar:H+ symporter</fullName>
    </submittedName>
</protein>